<evidence type="ECO:0000256" key="2">
    <source>
        <dbReference type="ARBA" id="ARBA00022692"/>
    </source>
</evidence>
<proteinExistence type="inferred from homology"/>
<organism evidence="6 7">
    <name type="scientific">Candidatus Nitrospira neomarina</name>
    <dbReference type="NCBI Taxonomy" id="3020899"/>
    <lineage>
        <taxon>Bacteria</taxon>
        <taxon>Pseudomonadati</taxon>
        <taxon>Nitrospirota</taxon>
        <taxon>Nitrospiria</taxon>
        <taxon>Nitrospirales</taxon>
        <taxon>Nitrospiraceae</taxon>
        <taxon>Nitrospira</taxon>
    </lineage>
</organism>
<reference evidence="6 7" key="1">
    <citation type="submission" date="2023-01" db="EMBL/GenBank/DDBJ databases">
        <title>Cultivation and genomic characterization of new, ubiquitous marine nitrite-oxidizing bacteria from the Nitrospirales.</title>
        <authorList>
            <person name="Mueller A.J."/>
            <person name="Daebeler A."/>
            <person name="Herbold C.W."/>
            <person name="Kirkegaard R.H."/>
            <person name="Daims H."/>
        </authorList>
    </citation>
    <scope>NUCLEOTIDE SEQUENCE [LARGE SCALE GENOMIC DNA]</scope>
    <source>
        <strain evidence="6 7">DK</strain>
    </source>
</reference>
<dbReference type="PANTHER" id="PTHR43701">
    <property type="entry name" value="MEMBRANE TRANSPORTER PROTEIN MJ0441-RELATED"/>
    <property type="match status" value="1"/>
</dbReference>
<dbReference type="AlphaFoldDB" id="A0AA96GMV2"/>
<feature type="transmembrane region" description="Helical" evidence="5">
    <location>
        <begin position="99"/>
        <end position="117"/>
    </location>
</feature>
<dbReference type="PANTHER" id="PTHR43701:SF2">
    <property type="entry name" value="MEMBRANE TRANSPORTER PROTEIN YJNA-RELATED"/>
    <property type="match status" value="1"/>
</dbReference>
<dbReference type="Proteomes" id="UP001302494">
    <property type="component" value="Chromosome"/>
</dbReference>
<dbReference type="GO" id="GO:0005886">
    <property type="term" value="C:plasma membrane"/>
    <property type="evidence" value="ECO:0007669"/>
    <property type="project" value="UniProtKB-SubCell"/>
</dbReference>
<dbReference type="KEGG" id="nneo:PQG83_05300"/>
<comment type="subcellular location">
    <subcellularLocation>
        <location evidence="5">Cell membrane</location>
        <topology evidence="5">Multi-pass membrane protein</topology>
    </subcellularLocation>
    <subcellularLocation>
        <location evidence="1">Membrane</location>
        <topology evidence="1">Multi-pass membrane protein</topology>
    </subcellularLocation>
</comment>
<evidence type="ECO:0000313" key="6">
    <source>
        <dbReference type="EMBL" id="WNM63170.1"/>
    </source>
</evidence>
<dbReference type="EMBL" id="CP116968">
    <property type="protein sequence ID" value="WNM63170.1"/>
    <property type="molecule type" value="Genomic_DNA"/>
</dbReference>
<dbReference type="Pfam" id="PF01925">
    <property type="entry name" value="TauE"/>
    <property type="match status" value="1"/>
</dbReference>
<dbReference type="InterPro" id="IPR051598">
    <property type="entry name" value="TSUP/Inactive_protease-like"/>
</dbReference>
<dbReference type="InterPro" id="IPR002781">
    <property type="entry name" value="TM_pro_TauE-like"/>
</dbReference>
<feature type="transmembrane region" description="Helical" evidence="5">
    <location>
        <begin position="6"/>
        <end position="37"/>
    </location>
</feature>
<name>A0AA96GMV2_9BACT</name>
<protein>
    <recommendedName>
        <fullName evidence="5">Probable membrane transporter protein</fullName>
    </recommendedName>
</protein>
<keyword evidence="7" id="KW-1185">Reference proteome</keyword>
<evidence type="ECO:0000256" key="1">
    <source>
        <dbReference type="ARBA" id="ARBA00004141"/>
    </source>
</evidence>
<keyword evidence="2 5" id="KW-0812">Transmembrane</keyword>
<accession>A0AA96GMV2</accession>
<keyword evidence="3 5" id="KW-1133">Transmembrane helix</keyword>
<dbReference type="RefSeq" id="WP_312747570.1">
    <property type="nucleotide sequence ID" value="NZ_CP116968.1"/>
</dbReference>
<keyword evidence="5" id="KW-1003">Cell membrane</keyword>
<evidence type="ECO:0000256" key="4">
    <source>
        <dbReference type="ARBA" id="ARBA00023136"/>
    </source>
</evidence>
<comment type="similarity">
    <text evidence="5">Belongs to the 4-toluene sulfonate uptake permease (TSUP) (TC 2.A.102) family.</text>
</comment>
<evidence type="ECO:0000313" key="7">
    <source>
        <dbReference type="Proteomes" id="UP001302494"/>
    </source>
</evidence>
<feature type="transmembrane region" description="Helical" evidence="5">
    <location>
        <begin position="73"/>
        <end position="92"/>
    </location>
</feature>
<evidence type="ECO:0000256" key="3">
    <source>
        <dbReference type="ARBA" id="ARBA00022989"/>
    </source>
</evidence>
<evidence type="ECO:0000256" key="5">
    <source>
        <dbReference type="RuleBase" id="RU363041"/>
    </source>
</evidence>
<sequence>MDGTSLAIIASGVLVGMGASFTGLGGGFLMVPLLLFLGFTAQKAVGTSFVGILVIAVSALIAHGRMANVDYKYGLLLGLGGVIGAQIGARLVEGLPTELFKKIFAVMLIGLAIYLFVKK</sequence>
<feature type="transmembrane region" description="Helical" evidence="5">
    <location>
        <begin position="44"/>
        <end position="61"/>
    </location>
</feature>
<keyword evidence="4 5" id="KW-0472">Membrane</keyword>
<gene>
    <name evidence="6" type="ORF">PQG83_05300</name>
</gene>